<name>A0A2U1A4Y5_9BURK</name>
<comment type="caution">
    <text evidence="2">The sequence shown here is derived from an EMBL/GenBank/DDBJ whole genome shotgun (WGS) entry which is preliminary data.</text>
</comment>
<keyword evidence="4" id="KW-1185">Reference proteome</keyword>
<dbReference type="RefSeq" id="WP_110387011.1">
    <property type="nucleotide sequence ID" value="NZ_JACHVZ010000020.1"/>
</dbReference>
<evidence type="ECO:0000313" key="3">
    <source>
        <dbReference type="Proteomes" id="UP000247772"/>
    </source>
</evidence>
<dbReference type="EMBL" id="QJSQ01000044">
    <property type="protein sequence ID" value="PYE13633.1"/>
    <property type="molecule type" value="Genomic_DNA"/>
</dbReference>
<proteinExistence type="predicted"/>
<dbReference type="AlphaFoldDB" id="A0A2U1A4Y5"/>
<gene>
    <name evidence="2" type="ORF">C7410_1449</name>
    <name evidence="1" type="ORF">FHX59_006102</name>
</gene>
<protein>
    <submittedName>
        <fullName evidence="2">Uncharacterized protein</fullName>
    </submittedName>
</protein>
<evidence type="ECO:0000313" key="4">
    <source>
        <dbReference type="Proteomes" id="UP000533533"/>
    </source>
</evidence>
<reference evidence="2 3" key="1">
    <citation type="submission" date="2018-06" db="EMBL/GenBank/DDBJ databases">
        <title>Genomic Encyclopedia of Type Strains, Phase IV (KMG-V): Genome sequencing to study the core and pangenomes of soil and plant-associated prokaryotes.</title>
        <authorList>
            <person name="Whitman W."/>
        </authorList>
    </citation>
    <scope>NUCLEOTIDE SEQUENCE [LARGE SCALE GENOMIC DNA]</scope>
    <source>
        <strain evidence="2 3">SRCL-318</strain>
        <strain evidence="1 4">SRMrh-85</strain>
    </source>
</reference>
<dbReference type="Proteomes" id="UP000533533">
    <property type="component" value="Unassembled WGS sequence"/>
</dbReference>
<organism evidence="2 3">
    <name type="scientific">Paraburkholderia silvatlantica</name>
    <dbReference type="NCBI Taxonomy" id="321895"/>
    <lineage>
        <taxon>Bacteria</taxon>
        <taxon>Pseudomonadati</taxon>
        <taxon>Pseudomonadota</taxon>
        <taxon>Betaproteobacteria</taxon>
        <taxon>Burkholderiales</taxon>
        <taxon>Burkholderiaceae</taxon>
        <taxon>Paraburkholderia</taxon>
    </lineage>
</organism>
<sequence length="106" mass="11507">MGNKMVIQRLTIRAASGKLKIIPVWRCLAQSSVKVVRWSVCADRGTAVDSMTVDILEIDPRRTAEISTVLGKAPLEMSVTTLNLTVISTPKSANDVENPREAADSL</sequence>
<accession>A0A2U1A4Y5</accession>
<evidence type="ECO:0000313" key="1">
    <source>
        <dbReference type="EMBL" id="MBB2931631.1"/>
    </source>
</evidence>
<evidence type="ECO:0000313" key="2">
    <source>
        <dbReference type="EMBL" id="PYE13633.1"/>
    </source>
</evidence>
<dbReference type="Proteomes" id="UP000247772">
    <property type="component" value="Unassembled WGS sequence"/>
</dbReference>
<dbReference type="EMBL" id="JACHVZ010000020">
    <property type="protein sequence ID" value="MBB2931631.1"/>
    <property type="molecule type" value="Genomic_DNA"/>
</dbReference>
<dbReference type="OrthoDB" id="9009085at2"/>